<evidence type="ECO:0000259" key="1">
    <source>
        <dbReference type="Pfam" id="PF00501"/>
    </source>
</evidence>
<proteinExistence type="predicted"/>
<dbReference type="InterPro" id="IPR042099">
    <property type="entry name" value="ANL_N_sf"/>
</dbReference>
<name>A0ABW7FTZ9_9BURK</name>
<sequence length="449" mass="48804">MSAQPASDCLSRHASDPTALTLLQAVAARRAQPWHEAALLAALNANLAHARTHSPHYRRTLAAHPQPLPHVAALARLPLTHKDDLRAAYPWGLCAVPAAQLARYAESTGTTGGVNAGFVTQRDWLLNHYSVALAWADVLGPQDRVAVAVPYELSYVGADVDRACELLGASVLPVSTNNAACSWRQLLGLLQSHRITTLVCAPLRALRLVLLAREMGLDVARDLAVRRIVCVGEALSAAKRQRIARDWQAQVYNHYGMTEALSVALPCAAGALHLAQERFVFELLDPQHERPLSGPGTGELVLTTLDQQALPLLRYRSGDLVRLSPTPCACGRWQATIELLGRVQDLCPTAHGPQHLSALDALLLEEPGIEDLFTTRAQDGQVHISVLPRPGQPWAPTRQRLDAAVAQHWGGPVQWQVQPRQDWLQRLDSRSKPASALLVQPPSPARSSP</sequence>
<gene>
    <name evidence="2" type="ORF">ACG0Z6_05955</name>
</gene>
<dbReference type="GO" id="GO:0016874">
    <property type="term" value="F:ligase activity"/>
    <property type="evidence" value="ECO:0007669"/>
    <property type="project" value="UniProtKB-KW"/>
</dbReference>
<keyword evidence="3" id="KW-1185">Reference proteome</keyword>
<dbReference type="EMBL" id="JBIGHZ010000002">
    <property type="protein sequence ID" value="MFG6447788.1"/>
    <property type="molecule type" value="Genomic_DNA"/>
</dbReference>
<dbReference type="Pfam" id="PF00501">
    <property type="entry name" value="AMP-binding"/>
    <property type="match status" value="1"/>
</dbReference>
<evidence type="ECO:0000313" key="2">
    <source>
        <dbReference type="EMBL" id="MFG6447788.1"/>
    </source>
</evidence>
<keyword evidence="2" id="KW-0436">Ligase</keyword>
<organism evidence="2 3">
    <name type="scientific">Roseateles rivi</name>
    <dbReference type="NCBI Taxonomy" id="3299028"/>
    <lineage>
        <taxon>Bacteria</taxon>
        <taxon>Pseudomonadati</taxon>
        <taxon>Pseudomonadota</taxon>
        <taxon>Betaproteobacteria</taxon>
        <taxon>Burkholderiales</taxon>
        <taxon>Sphaerotilaceae</taxon>
        <taxon>Roseateles</taxon>
    </lineage>
</organism>
<dbReference type="PANTHER" id="PTHR43845:SF1">
    <property type="entry name" value="BLR5969 PROTEIN"/>
    <property type="match status" value="1"/>
</dbReference>
<dbReference type="Proteomes" id="UP001606099">
    <property type="component" value="Unassembled WGS sequence"/>
</dbReference>
<reference evidence="2 3" key="1">
    <citation type="submission" date="2024-08" db="EMBL/GenBank/DDBJ databases">
        <authorList>
            <person name="Lu H."/>
        </authorList>
    </citation>
    <scope>NUCLEOTIDE SEQUENCE [LARGE SCALE GENOMIC DNA]</scope>
    <source>
        <strain evidence="2 3">BYS180W</strain>
    </source>
</reference>
<dbReference type="PANTHER" id="PTHR43845">
    <property type="entry name" value="BLR5969 PROTEIN"/>
    <property type="match status" value="1"/>
</dbReference>
<dbReference type="SUPFAM" id="SSF56801">
    <property type="entry name" value="Acetyl-CoA synthetase-like"/>
    <property type="match status" value="1"/>
</dbReference>
<comment type="caution">
    <text evidence="2">The sequence shown here is derived from an EMBL/GenBank/DDBJ whole genome shotgun (WGS) entry which is preliminary data.</text>
</comment>
<protein>
    <submittedName>
        <fullName evidence="2">Phenylacetate--CoA ligase family protein</fullName>
    </submittedName>
</protein>
<dbReference type="RefSeq" id="WP_394459455.1">
    <property type="nucleotide sequence ID" value="NZ_JBIGHZ010000002.1"/>
</dbReference>
<evidence type="ECO:0000313" key="3">
    <source>
        <dbReference type="Proteomes" id="UP001606099"/>
    </source>
</evidence>
<feature type="domain" description="AMP-dependent synthetase/ligase" evidence="1">
    <location>
        <begin position="109"/>
        <end position="267"/>
    </location>
</feature>
<dbReference type="Gene3D" id="3.40.50.12780">
    <property type="entry name" value="N-terminal domain of ligase-like"/>
    <property type="match status" value="1"/>
</dbReference>
<dbReference type="InterPro" id="IPR000873">
    <property type="entry name" value="AMP-dep_synth/lig_dom"/>
</dbReference>
<accession>A0ABW7FTZ9</accession>